<name>A0A0F9ALW2_9ZZZZ</name>
<sequence>MTEQAQLAAKINDLRDELIKSGVSIPFALKRRDPAEPGRTEKEALEDKIFALFMKQFRKQKKFIKELLTE</sequence>
<accession>A0A0F9ALW2</accession>
<organism evidence="1">
    <name type="scientific">marine sediment metagenome</name>
    <dbReference type="NCBI Taxonomy" id="412755"/>
    <lineage>
        <taxon>unclassified sequences</taxon>
        <taxon>metagenomes</taxon>
        <taxon>ecological metagenomes</taxon>
    </lineage>
</organism>
<evidence type="ECO:0000313" key="1">
    <source>
        <dbReference type="EMBL" id="KKK73191.1"/>
    </source>
</evidence>
<protein>
    <submittedName>
        <fullName evidence="1">Uncharacterized protein</fullName>
    </submittedName>
</protein>
<gene>
    <name evidence="1" type="ORF">LCGC14_2896290</name>
</gene>
<reference evidence="1" key="1">
    <citation type="journal article" date="2015" name="Nature">
        <title>Complex archaea that bridge the gap between prokaryotes and eukaryotes.</title>
        <authorList>
            <person name="Spang A."/>
            <person name="Saw J.H."/>
            <person name="Jorgensen S.L."/>
            <person name="Zaremba-Niedzwiedzka K."/>
            <person name="Martijn J."/>
            <person name="Lind A.E."/>
            <person name="van Eijk R."/>
            <person name="Schleper C."/>
            <person name="Guy L."/>
            <person name="Ettema T.J."/>
        </authorList>
    </citation>
    <scope>NUCLEOTIDE SEQUENCE</scope>
</reference>
<comment type="caution">
    <text evidence="1">The sequence shown here is derived from an EMBL/GenBank/DDBJ whole genome shotgun (WGS) entry which is preliminary data.</text>
</comment>
<dbReference type="EMBL" id="LAZR01056898">
    <property type="protein sequence ID" value="KKK73191.1"/>
    <property type="molecule type" value="Genomic_DNA"/>
</dbReference>
<dbReference type="AlphaFoldDB" id="A0A0F9ALW2"/>
<proteinExistence type="predicted"/>